<dbReference type="AlphaFoldDB" id="A0A0U5JDW6"/>
<keyword evidence="3 5" id="KW-1133">Transmembrane helix</keyword>
<feature type="transmembrane region" description="Helical" evidence="5">
    <location>
        <begin position="448"/>
        <end position="470"/>
    </location>
</feature>
<feature type="transmembrane region" description="Helical" evidence="5">
    <location>
        <begin position="406"/>
        <end position="427"/>
    </location>
</feature>
<comment type="function">
    <text evidence="5">NDH-1 shuttles electrons from NADH, via FMN and iron-sulfur (Fe-S) centers, to quinones in the respiratory chain. The immediate electron acceptor for the enzyme in this species is believed to be ubiquinone. Couples the redox reaction to proton translocation (for every two electrons transferred, four hydrogen ions are translocated across the cytoplasmic membrane), and thus conserves the redox energy in a proton gradient.</text>
</comment>
<keyword evidence="5 8" id="KW-0830">Ubiquinone</keyword>
<feature type="transmembrane region" description="Helical" evidence="5">
    <location>
        <begin position="277"/>
        <end position="296"/>
    </location>
</feature>
<dbReference type="NCBIfam" id="TIGR01770">
    <property type="entry name" value="NDH_I_N"/>
    <property type="match status" value="1"/>
</dbReference>
<dbReference type="GO" id="GO:0005886">
    <property type="term" value="C:plasma membrane"/>
    <property type="evidence" value="ECO:0007669"/>
    <property type="project" value="UniProtKB-SubCell"/>
</dbReference>
<keyword evidence="5" id="KW-0874">Quinone</keyword>
<proteinExistence type="inferred from homology"/>
<feature type="transmembrane region" description="Helical" evidence="5">
    <location>
        <begin position="372"/>
        <end position="400"/>
    </location>
</feature>
<comment type="subcellular location">
    <subcellularLocation>
        <location evidence="5">Cell membrane</location>
        <topology evidence="5">Multi-pass membrane protein</topology>
    </subcellularLocation>
    <subcellularLocation>
        <location evidence="1">Endomembrane system</location>
        <topology evidence="1">Multi-pass membrane protein</topology>
    </subcellularLocation>
    <subcellularLocation>
        <location evidence="6">Membrane</location>
        <topology evidence="6">Multi-pass membrane protein</topology>
    </subcellularLocation>
</comment>
<keyword evidence="5" id="KW-1003">Cell membrane</keyword>
<feature type="transmembrane region" description="Helical" evidence="5">
    <location>
        <begin position="109"/>
        <end position="126"/>
    </location>
</feature>
<dbReference type="GO" id="GO:0042773">
    <property type="term" value="P:ATP synthesis coupled electron transport"/>
    <property type="evidence" value="ECO:0007669"/>
    <property type="project" value="InterPro"/>
</dbReference>
<evidence type="ECO:0000256" key="2">
    <source>
        <dbReference type="ARBA" id="ARBA00022692"/>
    </source>
</evidence>
<keyword evidence="4 5" id="KW-0472">Membrane</keyword>
<comment type="subunit">
    <text evidence="5">NDH-1 is composed of 14 different subunits. Subunits NuoA, H, J, K, L, M, N constitute the membrane sector of the complex.</text>
</comment>
<evidence type="ECO:0000256" key="6">
    <source>
        <dbReference type="RuleBase" id="RU000320"/>
    </source>
</evidence>
<dbReference type="HAMAP" id="MF_00445">
    <property type="entry name" value="NDH1_NuoN_1"/>
    <property type="match status" value="1"/>
</dbReference>
<feature type="domain" description="NADH:quinone oxidoreductase/Mrp antiporter transmembrane" evidence="7">
    <location>
        <begin position="126"/>
        <end position="421"/>
    </location>
</feature>
<feature type="transmembrane region" description="Helical" evidence="5">
    <location>
        <begin position="303"/>
        <end position="324"/>
    </location>
</feature>
<evidence type="ECO:0000256" key="3">
    <source>
        <dbReference type="ARBA" id="ARBA00022989"/>
    </source>
</evidence>
<name>A0A0U5JDW6_9BACT</name>
<feature type="transmembrane region" description="Helical" evidence="5">
    <location>
        <begin position="330"/>
        <end position="351"/>
    </location>
</feature>
<reference evidence="9" key="1">
    <citation type="submission" date="2015-09" db="EMBL/GenBank/DDBJ databases">
        <authorList>
            <person name="Bertelli C."/>
        </authorList>
    </citation>
    <scope>NUCLEOTIDE SEQUENCE [LARGE SCALE GENOMIC DNA]</scope>
    <source>
        <strain evidence="9">KNic</strain>
    </source>
</reference>
<dbReference type="EMBL" id="LN879502">
    <property type="protein sequence ID" value="CUI17351.1"/>
    <property type="molecule type" value="Genomic_DNA"/>
</dbReference>
<organism evidence="8 9">
    <name type="scientific">Candidatus Protochlamydia naegleriophila</name>
    <dbReference type="NCBI Taxonomy" id="389348"/>
    <lineage>
        <taxon>Bacteria</taxon>
        <taxon>Pseudomonadati</taxon>
        <taxon>Chlamydiota</taxon>
        <taxon>Chlamydiia</taxon>
        <taxon>Parachlamydiales</taxon>
        <taxon>Parachlamydiaceae</taxon>
        <taxon>Candidatus Protochlamydia</taxon>
    </lineage>
</organism>
<keyword evidence="5" id="KW-0520">NAD</keyword>
<evidence type="ECO:0000256" key="4">
    <source>
        <dbReference type="ARBA" id="ARBA00023136"/>
    </source>
</evidence>
<dbReference type="STRING" id="389348.PNK_1744"/>
<dbReference type="EC" id="7.1.1.-" evidence="5"/>
<protein>
    <recommendedName>
        <fullName evidence="5">NADH-quinone oxidoreductase subunit N</fullName>
        <ecNumber evidence="5">7.1.1.-</ecNumber>
    </recommendedName>
    <alternativeName>
        <fullName evidence="5">NADH dehydrogenase I subunit N</fullName>
    </alternativeName>
    <alternativeName>
        <fullName evidence="5">NDH-1 subunit N</fullName>
    </alternativeName>
</protein>
<keyword evidence="5" id="KW-1278">Translocase</keyword>
<sequence length="480" mass="52273">MNTSLSLVDLAAVSPLLIVLFTAFIIIVIESFAEEFSAKYAYLIATAGFALGIFLTFMAPASDNRLLTPWIRFDSLAKFFTIFFMSVGIGAAFLAASFFQRFKATHGEFFFLLLSAVFGLILIGAAADFLTLFLGIETLSISLYILCGYMKKWEISHESSFKYFLMGSIAAAFLLYGIALVYGALGTTRLDVLLIGYQNLTDRADKILFFSGIAMITLGLAFEAALVPFHLWAPDVYEGASTPVTAFMAVGTKAGAFAAFARLFFEALPHFDPAWNQVIDTLAYATLIYANVVALRQLQLRRFFAYSGISHAGFLMIPVVVGTPEALTSLAFYLTVYAIATLGSFAVLAFLDHDSKGVMLQDLHGLFRRSPWLAGMLAVCLLTLAGIPPTAGFLAKFYIFKVAFQAGYYSLVIVALLTTILSAYYYLRIIAVMLAEAPAAEEKLAKPWQAVLVGATSFVAILVLSCYPAPLIDLLSLIQG</sequence>
<dbReference type="InParanoid" id="A0A0U5JDW6"/>
<comment type="similarity">
    <text evidence="5">Belongs to the complex I subunit 2 family.</text>
</comment>
<keyword evidence="8" id="KW-0560">Oxidoreductase</keyword>
<accession>A0A0U5JDW6</accession>
<evidence type="ECO:0000256" key="5">
    <source>
        <dbReference type="HAMAP-Rule" id="MF_00445"/>
    </source>
</evidence>
<feature type="transmembrane region" description="Helical" evidence="5">
    <location>
        <begin position="207"/>
        <end position="232"/>
    </location>
</feature>
<keyword evidence="9" id="KW-1185">Reference proteome</keyword>
<feature type="transmembrane region" description="Helical" evidence="5">
    <location>
        <begin position="40"/>
        <end position="59"/>
    </location>
</feature>
<evidence type="ECO:0000259" key="7">
    <source>
        <dbReference type="Pfam" id="PF00361"/>
    </source>
</evidence>
<dbReference type="PATRIC" id="fig|389348.3.peg.1960"/>
<feature type="transmembrane region" description="Helical" evidence="5">
    <location>
        <begin position="12"/>
        <end position="33"/>
    </location>
</feature>
<dbReference type="FunCoup" id="A0A0U5JDW6">
    <property type="interactions" value="115"/>
</dbReference>
<comment type="catalytic activity">
    <reaction evidence="5">
        <text>a quinone + NADH + 5 H(+)(in) = a quinol + NAD(+) + 4 H(+)(out)</text>
        <dbReference type="Rhea" id="RHEA:57888"/>
        <dbReference type="ChEBI" id="CHEBI:15378"/>
        <dbReference type="ChEBI" id="CHEBI:24646"/>
        <dbReference type="ChEBI" id="CHEBI:57540"/>
        <dbReference type="ChEBI" id="CHEBI:57945"/>
        <dbReference type="ChEBI" id="CHEBI:132124"/>
    </reaction>
</comment>
<dbReference type="Proteomes" id="UP000069902">
    <property type="component" value="Chromosome cPNK"/>
</dbReference>
<dbReference type="InterPro" id="IPR010096">
    <property type="entry name" value="NADH-Q_OxRdtase_suN/2"/>
</dbReference>
<dbReference type="RefSeq" id="WP_059061514.1">
    <property type="nucleotide sequence ID" value="NZ_LN879502.1"/>
</dbReference>
<evidence type="ECO:0000313" key="8">
    <source>
        <dbReference type="EMBL" id="CUI17351.1"/>
    </source>
</evidence>
<feature type="transmembrane region" description="Helical" evidence="5">
    <location>
        <begin position="79"/>
        <end position="97"/>
    </location>
</feature>
<dbReference type="GO" id="GO:0048038">
    <property type="term" value="F:quinone binding"/>
    <property type="evidence" value="ECO:0007669"/>
    <property type="project" value="UniProtKB-KW"/>
</dbReference>
<gene>
    <name evidence="5 8" type="primary">nuoN</name>
    <name evidence="8" type="ORF">PNK_1744</name>
</gene>
<dbReference type="GO" id="GO:0008137">
    <property type="term" value="F:NADH dehydrogenase (ubiquinone) activity"/>
    <property type="evidence" value="ECO:0007669"/>
    <property type="project" value="InterPro"/>
</dbReference>
<keyword evidence="5" id="KW-0813">Transport</keyword>
<dbReference type="PRINTS" id="PR01434">
    <property type="entry name" value="NADHDHGNASE5"/>
</dbReference>
<feature type="transmembrane region" description="Helical" evidence="5">
    <location>
        <begin position="163"/>
        <end position="187"/>
    </location>
</feature>
<dbReference type="GO" id="GO:0050136">
    <property type="term" value="F:NADH dehydrogenase (quinone) (non-electrogenic) activity"/>
    <property type="evidence" value="ECO:0007669"/>
    <property type="project" value="UniProtKB-UniRule"/>
</dbReference>
<dbReference type="Pfam" id="PF00361">
    <property type="entry name" value="Proton_antipo_M"/>
    <property type="match status" value="1"/>
</dbReference>
<dbReference type="InterPro" id="IPR001750">
    <property type="entry name" value="ND/Mrp_TM"/>
</dbReference>
<evidence type="ECO:0000256" key="1">
    <source>
        <dbReference type="ARBA" id="ARBA00004127"/>
    </source>
</evidence>
<dbReference type="GO" id="GO:0012505">
    <property type="term" value="C:endomembrane system"/>
    <property type="evidence" value="ECO:0007669"/>
    <property type="project" value="UniProtKB-SubCell"/>
</dbReference>
<dbReference type="PANTHER" id="PTHR22773">
    <property type="entry name" value="NADH DEHYDROGENASE"/>
    <property type="match status" value="1"/>
</dbReference>
<evidence type="ECO:0000313" key="9">
    <source>
        <dbReference type="Proteomes" id="UP000069902"/>
    </source>
</evidence>
<keyword evidence="2 5" id="KW-0812">Transmembrane</keyword>
<dbReference type="KEGG" id="pnl:PNK_1744"/>